<dbReference type="GO" id="GO:0046872">
    <property type="term" value="F:metal ion binding"/>
    <property type="evidence" value="ECO:0007669"/>
    <property type="project" value="UniProtKB-KW"/>
</dbReference>
<evidence type="ECO:0000256" key="1">
    <source>
        <dbReference type="ARBA" id="ARBA00009762"/>
    </source>
</evidence>
<evidence type="ECO:0000313" key="14">
    <source>
        <dbReference type="EMBL" id="AIF14235.1"/>
    </source>
</evidence>
<dbReference type="GO" id="GO:0003899">
    <property type="term" value="F:DNA-directed RNA polymerase activity"/>
    <property type="evidence" value="ECO:0007669"/>
    <property type="project" value="UniProtKB-UniRule"/>
</dbReference>
<evidence type="ECO:0000256" key="9">
    <source>
        <dbReference type="ARBA" id="ARBA00023163"/>
    </source>
</evidence>
<evidence type="ECO:0000256" key="10">
    <source>
        <dbReference type="ARBA" id="ARBA00023211"/>
    </source>
</evidence>
<keyword evidence="8 11" id="KW-0460">Magnesium</keyword>
<dbReference type="EC" id="2.7.7.-" evidence="11"/>
<comment type="similarity">
    <text evidence="1 11 12">Belongs to the eukaryotic-type primase small subunit family.</text>
</comment>
<keyword evidence="9 11" id="KW-0804">Transcription</keyword>
<dbReference type="HAMAP" id="MF_00700">
    <property type="entry name" value="DNA_primase_sml_arc"/>
    <property type="match status" value="1"/>
</dbReference>
<dbReference type="EMBL" id="KF900995">
    <property type="protein sequence ID" value="AIF14235.1"/>
    <property type="molecule type" value="Genomic_DNA"/>
</dbReference>
<keyword evidence="5 11" id="KW-0548">Nucleotidyltransferase</keyword>
<evidence type="ECO:0000256" key="11">
    <source>
        <dbReference type="HAMAP-Rule" id="MF_00700"/>
    </source>
</evidence>
<keyword evidence="10 11" id="KW-0464">Manganese</keyword>
<feature type="active site" evidence="11">
    <location>
        <position position="281"/>
    </location>
</feature>
<evidence type="ECO:0000256" key="4">
    <source>
        <dbReference type="ARBA" id="ARBA00022679"/>
    </source>
</evidence>
<comment type="subunit">
    <text evidence="11">Heterodimer of a small subunit (PriS) and a large subunit (PriL).</text>
</comment>
<comment type="cofactor">
    <cofactor evidence="11">
        <name>Mg(2+)</name>
        <dbReference type="ChEBI" id="CHEBI:18420"/>
    </cofactor>
    <cofactor evidence="11">
        <name>Mn(2+)</name>
        <dbReference type="ChEBI" id="CHEBI:29035"/>
    </cofactor>
</comment>
<sequence length="373" mass="42828">MNAKDVTFLEDTFKKFYFEHFDLLHVPDNPNQREFGYQKFNGGMNRHISLKSDKDLHLLLMQNKPSDVYCSNARYMFPNLPMAEKDWQNAEIIFDIDAKDLRKEHPKDNTLIKCSDCNEISSLNESCPNCQSTKLSFTTLTCNDCIKSTKDEVVKLNQILTDDLGIDQQNIKIFFSGNEGFHIYVSKSEYDDVGSKERAEIADYIMFRGSIPETFGFRKFNMNKSSLPKFEDDGWGGRLAKHLYGTKSNRPKILQEVLSGGYTLFQKRLENFRDSIGIKIDPNVTQDIHRIFRLPGSINSKSGLTKIFVEDLKKFDPYVDACFIDDEEVEVVTNCPIEFSLKKKKFGPFNNEQVSVPKFAAVYMMCKGIASSV</sequence>
<evidence type="ECO:0000256" key="12">
    <source>
        <dbReference type="RuleBase" id="RU003514"/>
    </source>
</evidence>
<protein>
    <recommendedName>
        <fullName evidence="11">DNA primase small subunit PriS</fullName>
        <ecNumber evidence="11">2.7.7.-</ecNumber>
    </recommendedName>
</protein>
<comment type="function">
    <text evidence="11">Catalytic subunit of DNA primase, an RNA polymerase that catalyzes the synthesis of short RNA molecules used as primers for DNA polymerase during DNA replication. The small subunit contains the primase catalytic core and has DNA synthesis activity on its own. Binding to the large subunit stabilizes and modulates the activity, increasing the rate of DNA synthesis while decreasing the length of the DNA fragments, and conferring RNA synthesis capability. The DNA polymerase activity may enable DNA primase to also catalyze primer extension after primer synthesis. May also play a role in DNA repair.</text>
</comment>
<dbReference type="GO" id="GO:0006269">
    <property type="term" value="P:DNA replication, synthesis of primer"/>
    <property type="evidence" value="ECO:0007669"/>
    <property type="project" value="UniProtKB-UniRule"/>
</dbReference>
<dbReference type="Gene3D" id="3.90.920.10">
    <property type="entry name" value="DNA primase, PRIM domain"/>
    <property type="match status" value="1"/>
</dbReference>
<evidence type="ECO:0000256" key="7">
    <source>
        <dbReference type="ARBA" id="ARBA00022723"/>
    </source>
</evidence>
<dbReference type="SUPFAM" id="SSF56747">
    <property type="entry name" value="Prim-pol domain"/>
    <property type="match status" value="1"/>
</dbReference>
<keyword evidence="3 11" id="KW-0639">Primosome</keyword>
<evidence type="ECO:0000256" key="6">
    <source>
        <dbReference type="ARBA" id="ARBA00022705"/>
    </source>
</evidence>
<reference evidence="14" key="1">
    <citation type="journal article" date="2014" name="Genome Biol. Evol.">
        <title>Pangenome evidence for extensive interdomain horizontal transfer affecting lineage core and shell genes in uncultured planktonic thaumarchaeota and euryarchaeota.</title>
        <authorList>
            <person name="Deschamps P."/>
            <person name="Zivanovic Y."/>
            <person name="Moreira D."/>
            <person name="Rodriguez-Valera F."/>
            <person name="Lopez-Garcia P."/>
        </authorList>
    </citation>
    <scope>NUCLEOTIDE SEQUENCE</scope>
</reference>
<feature type="active site" evidence="11">
    <location>
        <position position="97"/>
    </location>
</feature>
<evidence type="ECO:0000256" key="13">
    <source>
        <dbReference type="RuleBase" id="RU004224"/>
    </source>
</evidence>
<dbReference type="AlphaFoldDB" id="A0A075HGA0"/>
<keyword evidence="6 11" id="KW-0235">DNA replication</keyword>
<dbReference type="PANTHER" id="PTHR10536">
    <property type="entry name" value="DNA PRIMASE SMALL SUBUNIT"/>
    <property type="match status" value="1"/>
</dbReference>
<accession>A0A075HGA0</accession>
<dbReference type="InterPro" id="IPR002755">
    <property type="entry name" value="DNA_primase_S"/>
</dbReference>
<evidence type="ECO:0000256" key="2">
    <source>
        <dbReference type="ARBA" id="ARBA00022478"/>
    </source>
</evidence>
<evidence type="ECO:0000256" key="3">
    <source>
        <dbReference type="ARBA" id="ARBA00022515"/>
    </source>
</evidence>
<dbReference type="Pfam" id="PF01896">
    <property type="entry name" value="DNA_primase_S"/>
    <property type="match status" value="1"/>
</dbReference>
<feature type="active site" evidence="11">
    <location>
        <position position="95"/>
    </location>
</feature>
<dbReference type="InterPro" id="IPR023639">
    <property type="entry name" value="DNA_primase_ssu_PriS"/>
</dbReference>
<evidence type="ECO:0000256" key="8">
    <source>
        <dbReference type="ARBA" id="ARBA00022842"/>
    </source>
</evidence>
<name>A0A075HGA0_9ARCH</name>
<keyword evidence="4 11" id="KW-0808">Transferase</keyword>
<keyword evidence="2 11" id="KW-0240">DNA-directed RNA polymerase</keyword>
<dbReference type="GO" id="GO:1990077">
    <property type="term" value="C:primosome complex"/>
    <property type="evidence" value="ECO:0007669"/>
    <property type="project" value="UniProtKB-KW"/>
</dbReference>
<organism evidence="14">
    <name type="scientific">uncultured marine thaumarchaeote KM3_66_E12</name>
    <dbReference type="NCBI Taxonomy" id="1456229"/>
    <lineage>
        <taxon>Archaea</taxon>
        <taxon>Nitrososphaerota</taxon>
        <taxon>environmental samples</taxon>
    </lineage>
</organism>
<dbReference type="GO" id="GO:0000428">
    <property type="term" value="C:DNA-directed RNA polymerase complex"/>
    <property type="evidence" value="ECO:0007669"/>
    <property type="project" value="UniProtKB-KW"/>
</dbReference>
<gene>
    <name evidence="14" type="primary">PRI</name>
    <name evidence="11" type="synonym">priS</name>
</gene>
<keyword evidence="7 11" id="KW-0479">Metal-binding</keyword>
<proteinExistence type="inferred from homology"/>
<evidence type="ECO:0000256" key="5">
    <source>
        <dbReference type="ARBA" id="ARBA00022695"/>
    </source>
</evidence>
<comment type="function">
    <text evidence="13">RNA polymerase that catalyzes the synthesis of short RNA molecules used as primers for DNA polymerase during DNA replication.</text>
</comment>